<keyword evidence="1 3" id="KW-0853">WD repeat</keyword>
<dbReference type="SMART" id="SM00320">
    <property type="entry name" value="WD40"/>
    <property type="match status" value="7"/>
</dbReference>
<feature type="region of interest" description="Disordered" evidence="5">
    <location>
        <begin position="231"/>
        <end position="256"/>
    </location>
</feature>
<accession>A0A0H5QV91</accession>
<dbReference type="InterPro" id="IPR019775">
    <property type="entry name" value="WD40_repeat_CS"/>
</dbReference>
<dbReference type="PANTHER" id="PTHR14604:SF3">
    <property type="entry name" value="SPERM-ASSOCIATED ANTIGEN 16 PROTEIN"/>
    <property type="match status" value="1"/>
</dbReference>
<feature type="region of interest" description="Disordered" evidence="5">
    <location>
        <begin position="14"/>
        <end position="40"/>
    </location>
</feature>
<protein>
    <submittedName>
        <fullName evidence="6">Uncharacterized protein</fullName>
    </submittedName>
</protein>
<keyword evidence="4" id="KW-0175">Coiled coil</keyword>
<dbReference type="SUPFAM" id="SSF50978">
    <property type="entry name" value="WD40 repeat-like"/>
    <property type="match status" value="1"/>
</dbReference>
<reference evidence="6" key="1">
    <citation type="submission" date="2015-04" db="EMBL/GenBank/DDBJ databases">
        <title>The genome sequence of the plant pathogenic Rhizarian Plasmodiophora brassicae reveals insights in its biotrophic life cycle and the origin of chitin synthesis.</title>
        <authorList>
            <person name="Schwelm A."/>
            <person name="Fogelqvist J."/>
            <person name="Knaust A."/>
            <person name="Julke S."/>
            <person name="Lilja T."/>
            <person name="Dhandapani V."/>
            <person name="Bonilla-Rosso G."/>
            <person name="Karlsson M."/>
            <person name="Shevchenko A."/>
            <person name="Choi S.R."/>
            <person name="Kim H.G."/>
            <person name="Park J.Y."/>
            <person name="Lim Y.P."/>
            <person name="Ludwig-Muller J."/>
            <person name="Dixelius C."/>
        </authorList>
    </citation>
    <scope>NUCLEOTIDE SEQUENCE</scope>
    <source>
        <tissue evidence="6">Potato root galls</tissue>
    </source>
</reference>
<dbReference type="Pfam" id="PF00400">
    <property type="entry name" value="WD40"/>
    <property type="match status" value="6"/>
</dbReference>
<dbReference type="InterPro" id="IPR036322">
    <property type="entry name" value="WD40_repeat_dom_sf"/>
</dbReference>
<evidence type="ECO:0000256" key="2">
    <source>
        <dbReference type="ARBA" id="ARBA00022737"/>
    </source>
</evidence>
<dbReference type="AlphaFoldDB" id="A0A0H5QV91"/>
<dbReference type="PANTHER" id="PTHR14604">
    <property type="entry name" value="WD40 REPEAT PF20"/>
    <property type="match status" value="1"/>
</dbReference>
<feature type="repeat" description="WD" evidence="3">
    <location>
        <begin position="372"/>
        <end position="413"/>
    </location>
</feature>
<sequence length="575" mass="64462">MDDDTFFFEEVEIGEDLDEGMNNYEEVPEDLSGDSDDSDQELRKAIDSMKNGVSAQSPSTQSEPPTITAPVVDDFFRNFLLHNQFHATLTTFQDEYYERQQKNPGKTIDIGLIPDVYRENQYLGKQLDQSRQDLEKAKQQAHLARSTWDKLKKERDFHRLHHRRVVQEKNKLANDMKRLRKHYSSFEPTIKLLKDKYENIMKEKMMMKIERDRLLAQIETLKIQVNSLEKGDVEREDGDPIEKDKGNIGLSVNNDTPYPPDRFNVQQLATTESTDPPNVHKFTLQKTFSGHTMAISCVANHPHKPIVATVSDDRSWKLWSIPNGDLIMSGEGHRDWIASCSFHPVGGLLATASGDGTVKIWDLINPACRSTFSDHSQAVWGCAFHSTGDFLISCSIDHSSKLWDIHSERCRHTFRGHVDSVNSIAFQSWSNSFATGSGDKTVSLWDIRSGLCVQTFFGHGNAVNHVAFNLSGELIVSSDADGIVKVWDIRAVREKIQISCSNHGTSVNQSIFDRTGTVIVSANDDHSVRIASIVDGSELGVLAGHDGSVQSIAFDSTGSTLISGASDNTFRLWSL</sequence>
<dbReference type="PROSITE" id="PS50082">
    <property type="entry name" value="WD_REPEATS_2"/>
    <property type="match status" value="6"/>
</dbReference>
<feature type="repeat" description="WD" evidence="3">
    <location>
        <begin position="414"/>
        <end position="455"/>
    </location>
</feature>
<keyword evidence="2" id="KW-0677">Repeat</keyword>
<dbReference type="EMBL" id="HACM01005466">
    <property type="protein sequence ID" value="CRZ05908.1"/>
    <property type="molecule type" value="Transcribed_RNA"/>
</dbReference>
<feature type="repeat" description="WD" evidence="3">
    <location>
        <begin position="288"/>
        <end position="329"/>
    </location>
</feature>
<proteinExistence type="predicted"/>
<feature type="repeat" description="WD" evidence="3">
    <location>
        <begin position="542"/>
        <end position="575"/>
    </location>
</feature>
<feature type="repeat" description="WD" evidence="3">
    <location>
        <begin position="456"/>
        <end position="497"/>
    </location>
</feature>
<dbReference type="InterPro" id="IPR001680">
    <property type="entry name" value="WD40_rpt"/>
</dbReference>
<evidence type="ECO:0000256" key="5">
    <source>
        <dbReference type="SAM" id="MobiDB-lite"/>
    </source>
</evidence>
<dbReference type="PROSITE" id="PS50294">
    <property type="entry name" value="WD_REPEATS_REGION"/>
    <property type="match status" value="6"/>
</dbReference>
<dbReference type="PRINTS" id="PR00320">
    <property type="entry name" value="GPROTEINBRPT"/>
</dbReference>
<dbReference type="Gene3D" id="2.130.10.10">
    <property type="entry name" value="YVTN repeat-like/Quinoprotein amine dehydrogenase"/>
    <property type="match status" value="3"/>
</dbReference>
<evidence type="ECO:0000256" key="1">
    <source>
        <dbReference type="ARBA" id="ARBA00022574"/>
    </source>
</evidence>
<dbReference type="InterPro" id="IPR015943">
    <property type="entry name" value="WD40/YVTN_repeat-like_dom_sf"/>
</dbReference>
<feature type="compositionally biased region" description="Basic and acidic residues" evidence="5">
    <location>
        <begin position="231"/>
        <end position="246"/>
    </location>
</feature>
<feature type="repeat" description="WD" evidence="3">
    <location>
        <begin position="330"/>
        <end position="363"/>
    </location>
</feature>
<evidence type="ECO:0000313" key="6">
    <source>
        <dbReference type="EMBL" id="CRZ05908.1"/>
    </source>
</evidence>
<feature type="coiled-coil region" evidence="4">
    <location>
        <begin position="120"/>
        <end position="231"/>
    </location>
</feature>
<dbReference type="CDD" id="cd00200">
    <property type="entry name" value="WD40"/>
    <property type="match status" value="1"/>
</dbReference>
<dbReference type="InterPro" id="IPR050995">
    <property type="entry name" value="WD-F-box_domain-protein"/>
</dbReference>
<dbReference type="InterPro" id="IPR020472">
    <property type="entry name" value="WD40_PAC1"/>
</dbReference>
<feature type="compositionally biased region" description="Acidic residues" evidence="5">
    <location>
        <begin position="26"/>
        <end position="39"/>
    </location>
</feature>
<evidence type="ECO:0000256" key="4">
    <source>
        <dbReference type="SAM" id="Coils"/>
    </source>
</evidence>
<organism evidence="6">
    <name type="scientific">Spongospora subterranea</name>
    <dbReference type="NCBI Taxonomy" id="70186"/>
    <lineage>
        <taxon>Eukaryota</taxon>
        <taxon>Sar</taxon>
        <taxon>Rhizaria</taxon>
        <taxon>Endomyxa</taxon>
        <taxon>Phytomyxea</taxon>
        <taxon>Plasmodiophorida</taxon>
        <taxon>Plasmodiophoridae</taxon>
        <taxon>Spongospora</taxon>
    </lineage>
</organism>
<name>A0A0H5QV91_9EUKA</name>
<evidence type="ECO:0000256" key="3">
    <source>
        <dbReference type="PROSITE-ProRule" id="PRU00221"/>
    </source>
</evidence>
<dbReference type="PROSITE" id="PS00678">
    <property type="entry name" value="WD_REPEATS_1"/>
    <property type="match status" value="3"/>
</dbReference>